<keyword evidence="3" id="KW-0732">Signal</keyword>
<gene>
    <name evidence="4" type="ORF">EAS64_30595</name>
</gene>
<dbReference type="PANTHER" id="PTHR30061">
    <property type="entry name" value="MALTOSE-BINDING PERIPLASMIC PROTEIN"/>
    <property type="match status" value="1"/>
</dbReference>
<dbReference type="GO" id="GO:0042956">
    <property type="term" value="P:maltodextrin transmembrane transport"/>
    <property type="evidence" value="ECO:0007669"/>
    <property type="project" value="TreeGrafter"/>
</dbReference>
<dbReference type="Proteomes" id="UP000460272">
    <property type="component" value="Unassembled WGS sequence"/>
</dbReference>
<evidence type="ECO:0000313" key="5">
    <source>
        <dbReference type="Proteomes" id="UP000460272"/>
    </source>
</evidence>
<dbReference type="CDD" id="cd14748">
    <property type="entry name" value="PBP2_UgpB"/>
    <property type="match status" value="1"/>
</dbReference>
<dbReference type="PANTHER" id="PTHR30061:SF50">
    <property type="entry name" value="MALTOSE_MALTODEXTRIN-BINDING PERIPLASMIC PROTEIN"/>
    <property type="match status" value="1"/>
</dbReference>
<evidence type="ECO:0000256" key="2">
    <source>
        <dbReference type="ARBA" id="ARBA00022448"/>
    </source>
</evidence>
<comment type="caution">
    <text evidence="4">The sequence shown here is derived from an EMBL/GenBank/DDBJ whole genome shotgun (WGS) entry which is preliminary data.</text>
</comment>
<dbReference type="OrthoDB" id="8317736at2"/>
<dbReference type="SUPFAM" id="SSF53850">
    <property type="entry name" value="Periplasmic binding protein-like II"/>
    <property type="match status" value="1"/>
</dbReference>
<reference evidence="4 5" key="1">
    <citation type="submission" date="2018-11" db="EMBL/GenBank/DDBJ databases">
        <title>Trebonia kvetii gen.nov., sp.nov., a novel acidophilic actinobacterium, and proposal of the new actinobacterial family Treboniaceae fam. nov.</title>
        <authorList>
            <person name="Rapoport D."/>
            <person name="Sagova-Mareckova M."/>
            <person name="Sedlacek I."/>
            <person name="Provaznik J."/>
            <person name="Kralova S."/>
            <person name="Pavlinic D."/>
            <person name="Benes V."/>
            <person name="Kopecky J."/>
        </authorList>
    </citation>
    <scope>NUCLEOTIDE SEQUENCE [LARGE SCALE GENOMIC DNA]</scope>
    <source>
        <strain evidence="4 5">15Tr583</strain>
    </source>
</reference>
<protein>
    <submittedName>
        <fullName evidence="4">ABC transporter substrate-binding protein</fullName>
    </submittedName>
</protein>
<dbReference type="Pfam" id="PF01547">
    <property type="entry name" value="SBP_bac_1"/>
    <property type="match status" value="1"/>
</dbReference>
<dbReference type="EMBL" id="RPFW01000006">
    <property type="protein sequence ID" value="TVZ02071.1"/>
    <property type="molecule type" value="Genomic_DNA"/>
</dbReference>
<accession>A0A6P2BUP7</accession>
<sequence length="423" mass="44478">MTATSLAVAGCGTDANGGGSSSTGSASSTIQIWEGYTDTEAKEFAHLVSEYEAQHPGQKVDTLFVNNDDTLQKVLTAVKGGSPPDIAYLYGSWAPNVAQIPQVVNLTQVVQKSGVNWNDFYVGERDVASVNGKVIGIPALVDNLAVVYNKKLFAKAGLALPTANWTWQDFANDAQKLTDSSVKQYGTAYVTPGTEDTVWHWESLLWEAGGSLLTADNKQAAFNSAAGLQSLQTLQTMAVTDKSMYLDPTDSAYGNLFNSGKIGMLVTGPWDLGSFPNVDYGVQVMPSYPGTSAGHQTISGPDNWVVFNNGSGQVSAAEQFLLWLTAPAQVKAFSLATGDLPTRQSVADASGFDTQMNKMLPGVSTFISNLGNVKQARPQIATYPQVSKVLGNMVVSVLLGKATPQAALASAASQVNAALAAGS</sequence>
<organism evidence="4 5">
    <name type="scientific">Trebonia kvetii</name>
    <dbReference type="NCBI Taxonomy" id="2480626"/>
    <lineage>
        <taxon>Bacteria</taxon>
        <taxon>Bacillati</taxon>
        <taxon>Actinomycetota</taxon>
        <taxon>Actinomycetes</taxon>
        <taxon>Streptosporangiales</taxon>
        <taxon>Treboniaceae</taxon>
        <taxon>Trebonia</taxon>
    </lineage>
</organism>
<dbReference type="GO" id="GO:1901982">
    <property type="term" value="F:maltose binding"/>
    <property type="evidence" value="ECO:0007669"/>
    <property type="project" value="TreeGrafter"/>
</dbReference>
<evidence type="ECO:0000256" key="3">
    <source>
        <dbReference type="ARBA" id="ARBA00022729"/>
    </source>
</evidence>
<dbReference type="GO" id="GO:0055052">
    <property type="term" value="C:ATP-binding cassette (ABC) transporter complex, substrate-binding subunit-containing"/>
    <property type="evidence" value="ECO:0007669"/>
    <property type="project" value="TreeGrafter"/>
</dbReference>
<dbReference type="InterPro" id="IPR006059">
    <property type="entry name" value="SBP"/>
</dbReference>
<comment type="similarity">
    <text evidence="1">Belongs to the bacterial solute-binding protein 1 family.</text>
</comment>
<evidence type="ECO:0000313" key="4">
    <source>
        <dbReference type="EMBL" id="TVZ02071.1"/>
    </source>
</evidence>
<name>A0A6P2BUP7_9ACTN</name>
<keyword evidence="2" id="KW-0813">Transport</keyword>
<evidence type="ECO:0000256" key="1">
    <source>
        <dbReference type="ARBA" id="ARBA00008520"/>
    </source>
</evidence>
<dbReference type="AlphaFoldDB" id="A0A6P2BUP7"/>
<keyword evidence="5" id="KW-1185">Reference proteome</keyword>
<dbReference type="GO" id="GO:0015768">
    <property type="term" value="P:maltose transport"/>
    <property type="evidence" value="ECO:0007669"/>
    <property type="project" value="TreeGrafter"/>
</dbReference>
<proteinExistence type="inferred from homology"/>
<dbReference type="Gene3D" id="3.40.190.10">
    <property type="entry name" value="Periplasmic binding protein-like II"/>
    <property type="match status" value="1"/>
</dbReference>